<gene>
    <name evidence="4 5" type="primary">LOC116412002</name>
</gene>
<dbReference type="Proteomes" id="UP000008143">
    <property type="component" value="Chromosome 1"/>
</dbReference>
<feature type="coiled-coil region" evidence="1">
    <location>
        <begin position="138"/>
        <end position="197"/>
    </location>
</feature>
<dbReference type="AlphaFoldDB" id="A0A8J1JSA8"/>
<name>A0A8J1JSA8_XENTR</name>
<feature type="region of interest" description="Disordered" evidence="2">
    <location>
        <begin position="203"/>
        <end position="233"/>
    </location>
</feature>
<dbReference type="AGR" id="Xenbase:XB-GENE-29097811"/>
<evidence type="ECO:0000313" key="5">
    <source>
        <dbReference type="Xenbase" id="XB-GENE-29097811"/>
    </source>
</evidence>
<dbReference type="Xenbase" id="XB-GENE-29097811">
    <property type="gene designation" value="LOC116412002"/>
</dbReference>
<organism evidence="3 4">
    <name type="scientific">Xenopus tropicalis</name>
    <name type="common">Western clawed frog</name>
    <name type="synonym">Silurana tropicalis</name>
    <dbReference type="NCBI Taxonomy" id="8364"/>
    <lineage>
        <taxon>Eukaryota</taxon>
        <taxon>Metazoa</taxon>
        <taxon>Chordata</taxon>
        <taxon>Craniata</taxon>
        <taxon>Vertebrata</taxon>
        <taxon>Euteleostomi</taxon>
        <taxon>Amphibia</taxon>
        <taxon>Batrachia</taxon>
        <taxon>Anura</taxon>
        <taxon>Pipoidea</taxon>
        <taxon>Pipidae</taxon>
        <taxon>Xenopodinae</taxon>
        <taxon>Xenopus</taxon>
        <taxon>Silurana</taxon>
    </lineage>
</organism>
<reference evidence="4" key="1">
    <citation type="submission" date="2025-08" db="UniProtKB">
        <authorList>
            <consortium name="RefSeq"/>
        </authorList>
    </citation>
    <scope>IDENTIFICATION</scope>
    <source>
        <strain evidence="4">Nigerian</strain>
        <tissue evidence="4">Liver and blood</tissue>
    </source>
</reference>
<proteinExistence type="predicted"/>
<dbReference type="KEGG" id="xtr:116412002"/>
<keyword evidence="3" id="KW-1185">Reference proteome</keyword>
<evidence type="ECO:0000313" key="4">
    <source>
        <dbReference type="RefSeq" id="XP_031760793.1"/>
    </source>
</evidence>
<dbReference type="RefSeq" id="XP_031760793.1">
    <property type="nucleotide sequence ID" value="XM_031904933.1"/>
</dbReference>
<protein>
    <submittedName>
        <fullName evidence="4">Uncharacterized protein LOC116412002</fullName>
    </submittedName>
</protein>
<accession>A0A8J1JSA8</accession>
<dbReference type="GeneID" id="116412002"/>
<keyword evidence="1" id="KW-0175">Coiled coil</keyword>
<feature type="compositionally biased region" description="Low complexity" evidence="2">
    <location>
        <begin position="203"/>
        <end position="218"/>
    </location>
</feature>
<feature type="compositionally biased region" description="Basic and acidic residues" evidence="2">
    <location>
        <begin position="49"/>
        <end position="67"/>
    </location>
</feature>
<sequence length="233" mass="25983">MIDSRTTNETAAAIYTPRVCARCLRHLRYRSECWPRGGRSSSGLHSPRRHPEIEGERFSGEESERGSHVGGSDVAFFSDEEPANIPQQQLPTQATGESVAPTEHVKEKFHKSLIRHHKALMKKLDTMHIDLCVATNAYNAAQARQAAHEAAMLSLQQEMVTLHQASEARKEEHEAAMLSLQEEQVELKRQKVALLAQQNVLLQQQAPKPTEPTSSTSTAPPPAGSTRQLRKRK</sequence>
<evidence type="ECO:0000256" key="2">
    <source>
        <dbReference type="SAM" id="MobiDB-lite"/>
    </source>
</evidence>
<evidence type="ECO:0000256" key="1">
    <source>
        <dbReference type="SAM" id="Coils"/>
    </source>
</evidence>
<feature type="region of interest" description="Disordered" evidence="2">
    <location>
        <begin position="36"/>
        <end position="75"/>
    </location>
</feature>
<evidence type="ECO:0000313" key="3">
    <source>
        <dbReference type="Proteomes" id="UP000008143"/>
    </source>
</evidence>